<keyword evidence="1" id="KW-0812">Transmembrane</keyword>
<organism evidence="3 4">
    <name type="scientific">Cellulomonas edaphi</name>
    <dbReference type="NCBI Taxonomy" id="3053468"/>
    <lineage>
        <taxon>Bacteria</taxon>
        <taxon>Bacillati</taxon>
        <taxon>Actinomycetota</taxon>
        <taxon>Actinomycetes</taxon>
        <taxon>Micrococcales</taxon>
        <taxon>Cellulomonadaceae</taxon>
        <taxon>Cellulomonas</taxon>
    </lineage>
</organism>
<feature type="signal peptide" evidence="2">
    <location>
        <begin position="1"/>
        <end position="20"/>
    </location>
</feature>
<keyword evidence="4" id="KW-1185">Reference proteome</keyword>
<feature type="transmembrane region" description="Helical" evidence="1">
    <location>
        <begin position="82"/>
        <end position="100"/>
    </location>
</feature>
<dbReference type="EMBL" id="JAUCGR010000002">
    <property type="protein sequence ID" value="MDM7831646.1"/>
    <property type="molecule type" value="Genomic_DNA"/>
</dbReference>
<gene>
    <name evidence="3" type="ORF">QRT05_09905</name>
</gene>
<evidence type="ECO:0000313" key="4">
    <source>
        <dbReference type="Proteomes" id="UP001321453"/>
    </source>
</evidence>
<dbReference type="Proteomes" id="UP001321453">
    <property type="component" value="Unassembled WGS sequence"/>
</dbReference>
<sequence length="101" mass="11609">MWSFLIAAMALIGTAMQAVAASGDLARQETESFRAHQAVEQLRHEIAWWHLRARYARRSDLKGLLNESAAEYAAWRSVERRLWSWALLMTAAFFNLLFVVV</sequence>
<keyword evidence="1" id="KW-1133">Transmembrane helix</keyword>
<evidence type="ECO:0000313" key="3">
    <source>
        <dbReference type="EMBL" id="MDM7831646.1"/>
    </source>
</evidence>
<dbReference type="RefSeq" id="WP_289447035.1">
    <property type="nucleotide sequence ID" value="NZ_JAUCGR010000002.1"/>
</dbReference>
<evidence type="ECO:0000256" key="1">
    <source>
        <dbReference type="SAM" id="Phobius"/>
    </source>
</evidence>
<reference evidence="3 4" key="1">
    <citation type="submission" date="2023-06" db="EMBL/GenBank/DDBJ databases">
        <title>Cellulomonas sp. MW9 Whole genome sequence.</title>
        <authorList>
            <person name="Park S."/>
        </authorList>
    </citation>
    <scope>NUCLEOTIDE SEQUENCE [LARGE SCALE GENOMIC DNA]</scope>
    <source>
        <strain evidence="3 4">MW9</strain>
    </source>
</reference>
<protein>
    <submittedName>
        <fullName evidence="3">Uncharacterized protein</fullName>
    </submittedName>
</protein>
<comment type="caution">
    <text evidence="3">The sequence shown here is derived from an EMBL/GenBank/DDBJ whole genome shotgun (WGS) entry which is preliminary data.</text>
</comment>
<keyword evidence="1" id="KW-0472">Membrane</keyword>
<keyword evidence="2" id="KW-0732">Signal</keyword>
<evidence type="ECO:0000256" key="2">
    <source>
        <dbReference type="SAM" id="SignalP"/>
    </source>
</evidence>
<accession>A0ABT7S7N9</accession>
<proteinExistence type="predicted"/>
<feature type="chain" id="PRO_5045605120" evidence="2">
    <location>
        <begin position="21"/>
        <end position="101"/>
    </location>
</feature>
<name>A0ABT7S7N9_9CELL</name>